<feature type="compositionally biased region" description="Polar residues" evidence="1">
    <location>
        <begin position="288"/>
        <end position="304"/>
    </location>
</feature>
<dbReference type="Proteomes" id="UP000544331">
    <property type="component" value="Unassembled WGS sequence"/>
</dbReference>
<gene>
    <name evidence="2" type="ORF">FMUND_7252</name>
</gene>
<dbReference type="OrthoDB" id="5072071at2759"/>
<sequence>MHPLGHSFPSHLCLYLSAFRLRVTGRPPIAHWFTPEAPQAALLPFPSSLFPLLSPPSFLLLSTALKVQEILSFFLFTPTVTLARLPLSLACSHLTVIMCRETVTIAQCAPKVSPVLAFYCAKLHLVAKDHTICDAAKGKCICFFGSCGTIDREIPTKGINLSELVKARCAECTPREHRVGNGIPAQQILESVLLRSTDGQNGWEERSKLVSELWLNKTACPYHVDTNTTKPAPIAEVINITEHFHLDTEVGHSGTGLSAEPVEPTDPTHESTELKPSFEAAVGEDSSEFSSSDNAATKDASSSPVATVFTEPVFADSIVAEPASFLTDEGTVNAGTAGIADEWTTITAPAGEQDDNADDDVSHSGAKNILDPEEVGISTSRWAPGNSPTNSLKPPKPALEVNDKESVDGQEHEQEQAQPPVVAPSRRAVNFSYNPDNAEKLLETAELFANVKKAFLMGKA</sequence>
<keyword evidence="2" id="KW-0560">Oxidoreductase</keyword>
<protein>
    <submittedName>
        <fullName evidence="2">Cytochrome P450 monooxygenase</fullName>
    </submittedName>
</protein>
<proteinExistence type="predicted"/>
<keyword evidence="3" id="KW-1185">Reference proteome</keyword>
<accession>A0A8H5YLA4</accession>
<comment type="caution">
    <text evidence="2">The sequence shown here is derived from an EMBL/GenBank/DDBJ whole genome shotgun (WGS) entry which is preliminary data.</text>
</comment>
<evidence type="ECO:0000256" key="1">
    <source>
        <dbReference type="SAM" id="MobiDB-lite"/>
    </source>
</evidence>
<evidence type="ECO:0000313" key="2">
    <source>
        <dbReference type="EMBL" id="KAF5714683.1"/>
    </source>
</evidence>
<feature type="region of interest" description="Disordered" evidence="1">
    <location>
        <begin position="349"/>
        <end position="426"/>
    </location>
</feature>
<dbReference type="GO" id="GO:0004497">
    <property type="term" value="F:monooxygenase activity"/>
    <property type="evidence" value="ECO:0007669"/>
    <property type="project" value="UniProtKB-KW"/>
</dbReference>
<reference evidence="2 3" key="1">
    <citation type="submission" date="2020-05" db="EMBL/GenBank/DDBJ databases">
        <title>Identification and distribution of gene clusters putatively required for synthesis of sphingolipid metabolism inhibitors in phylogenetically diverse species of the filamentous fungus Fusarium.</title>
        <authorList>
            <person name="Kim H.-S."/>
            <person name="Busman M."/>
            <person name="Brown D.W."/>
            <person name="Divon H."/>
            <person name="Uhlig S."/>
            <person name="Proctor R.H."/>
        </authorList>
    </citation>
    <scope>NUCLEOTIDE SEQUENCE [LARGE SCALE GENOMIC DNA]</scope>
    <source>
        <strain evidence="2 3">NRRL 66235</strain>
    </source>
</reference>
<name>A0A8H5YLA4_9HYPO</name>
<dbReference type="EMBL" id="JAAOAN010000237">
    <property type="protein sequence ID" value="KAF5714683.1"/>
    <property type="molecule type" value="Genomic_DNA"/>
</dbReference>
<evidence type="ECO:0000313" key="3">
    <source>
        <dbReference type="Proteomes" id="UP000544331"/>
    </source>
</evidence>
<feature type="compositionally biased region" description="Basic and acidic residues" evidence="1">
    <location>
        <begin position="401"/>
        <end position="415"/>
    </location>
</feature>
<keyword evidence="2" id="KW-0503">Monooxygenase</keyword>
<organism evidence="2 3">
    <name type="scientific">Fusarium mundagurra</name>
    <dbReference type="NCBI Taxonomy" id="1567541"/>
    <lineage>
        <taxon>Eukaryota</taxon>
        <taxon>Fungi</taxon>
        <taxon>Dikarya</taxon>
        <taxon>Ascomycota</taxon>
        <taxon>Pezizomycotina</taxon>
        <taxon>Sordariomycetes</taxon>
        <taxon>Hypocreomycetidae</taxon>
        <taxon>Hypocreales</taxon>
        <taxon>Nectriaceae</taxon>
        <taxon>Fusarium</taxon>
        <taxon>Fusarium fujikuroi species complex</taxon>
    </lineage>
</organism>
<feature type="compositionally biased region" description="Polar residues" evidence="1">
    <location>
        <begin position="377"/>
        <end position="392"/>
    </location>
</feature>
<dbReference type="AlphaFoldDB" id="A0A8H5YLA4"/>
<feature type="region of interest" description="Disordered" evidence="1">
    <location>
        <begin position="249"/>
        <end position="304"/>
    </location>
</feature>